<gene>
    <name evidence="2" type="ORF">ASPSYDRAFT_155176</name>
</gene>
<proteinExistence type="predicted"/>
<reference evidence="3" key="1">
    <citation type="journal article" date="2017" name="Genome Biol.">
        <title>Comparative genomics reveals high biological diversity and specific adaptations in the industrially and medically important fungal genus Aspergillus.</title>
        <authorList>
            <person name="de Vries R.P."/>
            <person name="Riley R."/>
            <person name="Wiebenga A."/>
            <person name="Aguilar-Osorio G."/>
            <person name="Amillis S."/>
            <person name="Uchima C.A."/>
            <person name="Anderluh G."/>
            <person name="Asadollahi M."/>
            <person name="Askin M."/>
            <person name="Barry K."/>
            <person name="Battaglia E."/>
            <person name="Bayram O."/>
            <person name="Benocci T."/>
            <person name="Braus-Stromeyer S.A."/>
            <person name="Caldana C."/>
            <person name="Canovas D."/>
            <person name="Cerqueira G.C."/>
            <person name="Chen F."/>
            <person name="Chen W."/>
            <person name="Choi C."/>
            <person name="Clum A."/>
            <person name="Dos Santos R.A."/>
            <person name="Damasio A.R."/>
            <person name="Diallinas G."/>
            <person name="Emri T."/>
            <person name="Fekete E."/>
            <person name="Flipphi M."/>
            <person name="Freyberg S."/>
            <person name="Gallo A."/>
            <person name="Gournas C."/>
            <person name="Habgood R."/>
            <person name="Hainaut M."/>
            <person name="Harispe M.L."/>
            <person name="Henrissat B."/>
            <person name="Hilden K.S."/>
            <person name="Hope R."/>
            <person name="Hossain A."/>
            <person name="Karabika E."/>
            <person name="Karaffa L."/>
            <person name="Karanyi Z."/>
            <person name="Krasevec N."/>
            <person name="Kuo A."/>
            <person name="Kusch H."/>
            <person name="LaButti K."/>
            <person name="Lagendijk E.L."/>
            <person name="Lapidus A."/>
            <person name="Levasseur A."/>
            <person name="Lindquist E."/>
            <person name="Lipzen A."/>
            <person name="Logrieco A.F."/>
            <person name="MacCabe A."/>
            <person name="Maekelae M.R."/>
            <person name="Malavazi I."/>
            <person name="Melin P."/>
            <person name="Meyer V."/>
            <person name="Mielnichuk N."/>
            <person name="Miskei M."/>
            <person name="Molnar A.P."/>
            <person name="Mule G."/>
            <person name="Ngan C.Y."/>
            <person name="Orejas M."/>
            <person name="Orosz E."/>
            <person name="Ouedraogo J.P."/>
            <person name="Overkamp K.M."/>
            <person name="Park H.-S."/>
            <person name="Perrone G."/>
            <person name="Piumi F."/>
            <person name="Punt P.J."/>
            <person name="Ram A.F."/>
            <person name="Ramon A."/>
            <person name="Rauscher S."/>
            <person name="Record E."/>
            <person name="Riano-Pachon D.M."/>
            <person name="Robert V."/>
            <person name="Roehrig J."/>
            <person name="Ruller R."/>
            <person name="Salamov A."/>
            <person name="Salih N.S."/>
            <person name="Samson R.A."/>
            <person name="Sandor E."/>
            <person name="Sanguinetti M."/>
            <person name="Schuetze T."/>
            <person name="Sepcic K."/>
            <person name="Shelest E."/>
            <person name="Sherlock G."/>
            <person name="Sophianopoulou V."/>
            <person name="Squina F.M."/>
            <person name="Sun H."/>
            <person name="Susca A."/>
            <person name="Todd R.B."/>
            <person name="Tsang A."/>
            <person name="Unkles S.E."/>
            <person name="van de Wiele N."/>
            <person name="van Rossen-Uffink D."/>
            <person name="Oliveira J.V."/>
            <person name="Vesth T.C."/>
            <person name="Visser J."/>
            <person name="Yu J.-H."/>
            <person name="Zhou M."/>
            <person name="Andersen M.R."/>
            <person name="Archer D.B."/>
            <person name="Baker S.E."/>
            <person name="Benoit I."/>
            <person name="Brakhage A.A."/>
            <person name="Braus G.H."/>
            <person name="Fischer R."/>
            <person name="Frisvad J.C."/>
            <person name="Goldman G.H."/>
            <person name="Houbraken J."/>
            <person name="Oakley B."/>
            <person name="Pocsi I."/>
            <person name="Scazzocchio C."/>
            <person name="Seiboth B."/>
            <person name="vanKuyk P.A."/>
            <person name="Wortman J."/>
            <person name="Dyer P.S."/>
            <person name="Grigoriev I.V."/>
        </authorList>
    </citation>
    <scope>NUCLEOTIDE SEQUENCE [LARGE SCALE GENOMIC DNA]</scope>
    <source>
        <strain evidence="3">CBS 593.65</strain>
    </source>
</reference>
<dbReference type="AlphaFoldDB" id="A0A1L9TCJ7"/>
<feature type="compositionally biased region" description="Polar residues" evidence="1">
    <location>
        <begin position="305"/>
        <end position="318"/>
    </location>
</feature>
<dbReference type="STRING" id="1036612.A0A1L9TCJ7"/>
<evidence type="ECO:0000313" key="3">
    <source>
        <dbReference type="Proteomes" id="UP000184356"/>
    </source>
</evidence>
<sequence>MAANDGSPQIGEPSAPPKTFSTPLFEPGVQFNLDLIYRPDPITLLTFQGTERWRARVLLTTARIAEISSLDVNRPLTQPEIDFYLENTSKTLYQARTGAPLGVLFGGIHTAMFLKPNRMVNKYAPTNPGLSLGKRYLEGLKNMYKLDPTAFRVMAAAVLSRMGLWTAGLWIVSNAYALSTGVGRIATDPRVRDIFEARKNQDPNEIRERHRNAQKARAYRERQRRMGESPAAQEESTEGVWHEGASDTPAPAPRTSSPRIDDYYPPPAENQSKGGDFFDDDASPIAPDYRDAAPQGSAWDRIRRQNQVQYSTTPQPETSRTRRAPYEGSQPAPEDQDSTSQGSTQDKERAQADFDRMLDAERNRGSDSDPATKRTGWWS</sequence>
<feature type="compositionally biased region" description="Basic and acidic residues" evidence="1">
    <location>
        <begin position="218"/>
        <end position="227"/>
    </location>
</feature>
<feature type="compositionally biased region" description="Basic and acidic residues" evidence="1">
    <location>
        <begin position="345"/>
        <end position="372"/>
    </location>
</feature>
<accession>A0A1L9TCJ7</accession>
<feature type="region of interest" description="Disordered" evidence="1">
    <location>
        <begin position="196"/>
        <end position="379"/>
    </location>
</feature>
<evidence type="ECO:0000313" key="2">
    <source>
        <dbReference type="EMBL" id="OJJ57158.1"/>
    </source>
</evidence>
<name>A0A1L9TCJ7_9EURO</name>
<keyword evidence="3" id="KW-1185">Reference proteome</keyword>
<dbReference type="RefSeq" id="XP_040700964.1">
    <property type="nucleotide sequence ID" value="XM_040842433.1"/>
</dbReference>
<protein>
    <submittedName>
        <fullName evidence="2">Uncharacterized protein</fullName>
    </submittedName>
</protein>
<evidence type="ECO:0000256" key="1">
    <source>
        <dbReference type="SAM" id="MobiDB-lite"/>
    </source>
</evidence>
<dbReference type="VEuPathDB" id="FungiDB:ASPSYDRAFT_155176"/>
<dbReference type="Proteomes" id="UP000184356">
    <property type="component" value="Unassembled WGS sequence"/>
</dbReference>
<feature type="region of interest" description="Disordered" evidence="1">
    <location>
        <begin position="1"/>
        <end position="21"/>
    </location>
</feature>
<dbReference type="GeneID" id="63758506"/>
<organism evidence="2 3">
    <name type="scientific">Aspergillus sydowii CBS 593.65</name>
    <dbReference type="NCBI Taxonomy" id="1036612"/>
    <lineage>
        <taxon>Eukaryota</taxon>
        <taxon>Fungi</taxon>
        <taxon>Dikarya</taxon>
        <taxon>Ascomycota</taxon>
        <taxon>Pezizomycotina</taxon>
        <taxon>Eurotiomycetes</taxon>
        <taxon>Eurotiomycetidae</taxon>
        <taxon>Eurotiales</taxon>
        <taxon>Aspergillaceae</taxon>
        <taxon>Aspergillus</taxon>
        <taxon>Aspergillus subgen. Nidulantes</taxon>
    </lineage>
</organism>
<dbReference type="EMBL" id="KV878589">
    <property type="protein sequence ID" value="OJJ57158.1"/>
    <property type="molecule type" value="Genomic_DNA"/>
</dbReference>
<feature type="compositionally biased region" description="Basic and acidic residues" evidence="1">
    <location>
        <begin position="196"/>
        <end position="208"/>
    </location>
</feature>
<dbReference type="OrthoDB" id="4204700at2759"/>